<dbReference type="GO" id="GO:0003824">
    <property type="term" value="F:catalytic activity"/>
    <property type="evidence" value="ECO:0007669"/>
    <property type="project" value="UniProtKB-ARBA"/>
</dbReference>
<accession>N6YSH5</accession>
<dbReference type="Pfam" id="PF00072">
    <property type="entry name" value="Response_reg"/>
    <property type="match status" value="1"/>
</dbReference>
<name>N6YSH5_9RHOO</name>
<dbReference type="Proteomes" id="UP000013047">
    <property type="component" value="Unassembled WGS sequence"/>
</dbReference>
<dbReference type="CDD" id="cd01949">
    <property type="entry name" value="GGDEF"/>
    <property type="match status" value="1"/>
</dbReference>
<dbReference type="Gene3D" id="3.30.450.20">
    <property type="entry name" value="PAS domain"/>
    <property type="match status" value="1"/>
</dbReference>
<organism evidence="5 6">
    <name type="scientific">Thauera phenylacetica B4P</name>
    <dbReference type="NCBI Taxonomy" id="1234382"/>
    <lineage>
        <taxon>Bacteria</taxon>
        <taxon>Pseudomonadati</taxon>
        <taxon>Pseudomonadota</taxon>
        <taxon>Betaproteobacteria</taxon>
        <taxon>Rhodocyclales</taxon>
        <taxon>Zoogloeaceae</taxon>
        <taxon>Thauera</taxon>
    </lineage>
</organism>
<dbReference type="NCBIfam" id="TIGR00254">
    <property type="entry name" value="GGDEF"/>
    <property type="match status" value="1"/>
</dbReference>
<dbReference type="PROSITE" id="PS50883">
    <property type="entry name" value="EAL"/>
    <property type="match status" value="1"/>
</dbReference>
<protein>
    <submittedName>
        <fullName evidence="5">Response regulator receiver modulated diguanylate cyclase/phosphodiesterase</fullName>
    </submittedName>
</protein>
<evidence type="ECO:0000313" key="5">
    <source>
        <dbReference type="EMBL" id="ENO97266.1"/>
    </source>
</evidence>
<evidence type="ECO:0000256" key="1">
    <source>
        <dbReference type="PROSITE-ProRule" id="PRU00169"/>
    </source>
</evidence>
<sequence length="698" mass="76076">MSEVRILVADDDLTTALLMQAALVRAGFAVTLAADGEEAVQAFAQAPFDMVLLDVDMPRLDGYAVCRELRRRGGEELPILMVTGMDDTASIEAAFKAGATDFISKPITWALLGHRVRYVLRATRAAAALRGANARNAAMLDALPDTLVRIDGRNHIVEVRTDPGMDACCAPTPGQTLAAAYPPAVSAILERALDEARRSGKPRTVEFQLACTDDRPSHHEARLSSIDGSEALCLLRDITERKEYERRIHRLAYYDSLTGLANRRGFIERLEREIARARQTGQCLAILFLDLDRFKSVNDTLGHAAGDALLQEAAERLRHITRPGDFISHGAETLESAEFARLGGDEFTVLLPRIDKAEDALPIAERIRANMSAPYMVAGQRLAITTSIGIALYPEDGHDAAMLIKHADTAMYDAKAHGRNGCRYYNPELTAEAVHRVELEAGLRRALELDEFIVMYQPQVDARGGRIDAVEALVRWRRADGSLVPPLDFIPFAEECGLIAGIGARVLLRACHDAAAWMRRGLRLRVAVNLSPMQFRAPDLLERVCEALDRSGLPPGLLELEITEGALMEDDARTRATLAALRGLGIGIALDDFGTGYSSLSYLKRLPLGRLKIDRSFVTGLPDDADNLAIVRAILALARHLGFRITAEGVETAAQAALLAGLEADSLQGYLFSRPVVATEIESIAARGWTIGALDRVG</sequence>
<dbReference type="Pfam" id="PF00563">
    <property type="entry name" value="EAL"/>
    <property type="match status" value="1"/>
</dbReference>
<feature type="domain" description="EAL" evidence="3">
    <location>
        <begin position="436"/>
        <end position="689"/>
    </location>
</feature>
<evidence type="ECO:0000313" key="6">
    <source>
        <dbReference type="Proteomes" id="UP000013047"/>
    </source>
</evidence>
<proteinExistence type="predicted"/>
<dbReference type="Pfam" id="PF00990">
    <property type="entry name" value="GGDEF"/>
    <property type="match status" value="1"/>
</dbReference>
<feature type="domain" description="Response regulatory" evidence="2">
    <location>
        <begin position="5"/>
        <end position="120"/>
    </location>
</feature>
<dbReference type="GO" id="GO:0000160">
    <property type="term" value="P:phosphorelay signal transduction system"/>
    <property type="evidence" value="ECO:0007669"/>
    <property type="project" value="InterPro"/>
</dbReference>
<dbReference type="SMART" id="SM00448">
    <property type="entry name" value="REC"/>
    <property type="match status" value="1"/>
</dbReference>
<dbReference type="Gene3D" id="3.30.70.270">
    <property type="match status" value="1"/>
</dbReference>
<dbReference type="Gene3D" id="3.20.20.450">
    <property type="entry name" value="EAL domain"/>
    <property type="match status" value="1"/>
</dbReference>
<dbReference type="InterPro" id="IPR011006">
    <property type="entry name" value="CheY-like_superfamily"/>
</dbReference>
<dbReference type="CDD" id="cd01948">
    <property type="entry name" value="EAL"/>
    <property type="match status" value="1"/>
</dbReference>
<evidence type="ECO:0000259" key="3">
    <source>
        <dbReference type="PROSITE" id="PS50883"/>
    </source>
</evidence>
<gene>
    <name evidence="5" type="ORF">C667_09823</name>
</gene>
<dbReference type="InterPro" id="IPR029787">
    <property type="entry name" value="Nucleotide_cyclase"/>
</dbReference>
<dbReference type="InterPro" id="IPR052155">
    <property type="entry name" value="Biofilm_reg_signaling"/>
</dbReference>
<keyword evidence="1" id="KW-0597">Phosphoprotein</keyword>
<dbReference type="SMART" id="SM00267">
    <property type="entry name" value="GGDEF"/>
    <property type="match status" value="1"/>
</dbReference>
<comment type="caution">
    <text evidence="5">The sequence shown here is derived from an EMBL/GenBank/DDBJ whole genome shotgun (WGS) entry which is preliminary data.</text>
</comment>
<dbReference type="SUPFAM" id="SSF55073">
    <property type="entry name" value="Nucleotide cyclase"/>
    <property type="match status" value="1"/>
</dbReference>
<feature type="domain" description="GGDEF" evidence="4">
    <location>
        <begin position="282"/>
        <end position="427"/>
    </location>
</feature>
<dbReference type="SUPFAM" id="SSF52172">
    <property type="entry name" value="CheY-like"/>
    <property type="match status" value="1"/>
</dbReference>
<dbReference type="RefSeq" id="WP_004361757.1">
    <property type="nucleotide sequence ID" value="NZ_AMXF01000056.1"/>
</dbReference>
<evidence type="ECO:0000259" key="4">
    <source>
        <dbReference type="PROSITE" id="PS50887"/>
    </source>
</evidence>
<dbReference type="SMART" id="SM00052">
    <property type="entry name" value="EAL"/>
    <property type="match status" value="1"/>
</dbReference>
<reference evidence="5 6" key="1">
    <citation type="submission" date="2012-09" db="EMBL/GenBank/DDBJ databases">
        <title>Draft Genome Sequences of 6 Strains from Genus Thauera.</title>
        <authorList>
            <person name="Liu B."/>
            <person name="Shapleigh J.P."/>
            <person name="Frostegard A.H."/>
        </authorList>
    </citation>
    <scope>NUCLEOTIDE SEQUENCE [LARGE SCALE GENOMIC DNA]</scope>
    <source>
        <strain evidence="5 6">B4P</strain>
    </source>
</reference>
<keyword evidence="6" id="KW-1185">Reference proteome</keyword>
<dbReference type="InterPro" id="IPR035965">
    <property type="entry name" value="PAS-like_dom_sf"/>
</dbReference>
<dbReference type="FunFam" id="3.30.70.270:FF:000001">
    <property type="entry name" value="Diguanylate cyclase domain protein"/>
    <property type="match status" value="1"/>
</dbReference>
<feature type="modified residue" description="4-aspartylphosphate" evidence="1">
    <location>
        <position position="54"/>
    </location>
</feature>
<dbReference type="InterPro" id="IPR001633">
    <property type="entry name" value="EAL_dom"/>
</dbReference>
<dbReference type="OrthoDB" id="9813903at2"/>
<dbReference type="PROSITE" id="PS50110">
    <property type="entry name" value="RESPONSE_REGULATORY"/>
    <property type="match status" value="1"/>
</dbReference>
<dbReference type="InterPro" id="IPR000160">
    <property type="entry name" value="GGDEF_dom"/>
</dbReference>
<dbReference type="PANTHER" id="PTHR44757">
    <property type="entry name" value="DIGUANYLATE CYCLASE DGCP"/>
    <property type="match status" value="1"/>
</dbReference>
<dbReference type="PROSITE" id="PS50887">
    <property type="entry name" value="GGDEF"/>
    <property type="match status" value="1"/>
</dbReference>
<dbReference type="Gene3D" id="3.40.50.2300">
    <property type="match status" value="1"/>
</dbReference>
<dbReference type="InterPro" id="IPR043128">
    <property type="entry name" value="Rev_trsase/Diguanyl_cyclase"/>
</dbReference>
<dbReference type="SUPFAM" id="SSF55785">
    <property type="entry name" value="PYP-like sensor domain (PAS domain)"/>
    <property type="match status" value="1"/>
</dbReference>
<dbReference type="EMBL" id="AMXF01000056">
    <property type="protein sequence ID" value="ENO97266.1"/>
    <property type="molecule type" value="Genomic_DNA"/>
</dbReference>
<evidence type="ECO:0000259" key="2">
    <source>
        <dbReference type="PROSITE" id="PS50110"/>
    </source>
</evidence>
<dbReference type="InterPro" id="IPR001789">
    <property type="entry name" value="Sig_transdc_resp-reg_receiver"/>
</dbReference>
<dbReference type="InterPro" id="IPR035919">
    <property type="entry name" value="EAL_sf"/>
</dbReference>
<dbReference type="PANTHER" id="PTHR44757:SF2">
    <property type="entry name" value="BIOFILM ARCHITECTURE MAINTENANCE PROTEIN MBAA"/>
    <property type="match status" value="1"/>
</dbReference>
<dbReference type="SUPFAM" id="SSF141868">
    <property type="entry name" value="EAL domain-like"/>
    <property type="match status" value="1"/>
</dbReference>
<dbReference type="AlphaFoldDB" id="N6YSH5"/>